<evidence type="ECO:0000256" key="3">
    <source>
        <dbReference type="ARBA" id="ARBA00023163"/>
    </source>
</evidence>
<name>A0ABS5E1E8_9BURK</name>
<evidence type="ECO:0000259" key="6">
    <source>
        <dbReference type="PROSITE" id="PS51078"/>
    </source>
</evidence>
<keyword evidence="3" id="KW-0804">Transcription</keyword>
<dbReference type="InterPro" id="IPR005471">
    <property type="entry name" value="Tscrpt_reg_IclR_N"/>
</dbReference>
<feature type="domain" description="IclR-ED" evidence="6">
    <location>
        <begin position="85"/>
        <end position="261"/>
    </location>
</feature>
<dbReference type="InterPro" id="IPR050707">
    <property type="entry name" value="HTH_MetabolicPath_Reg"/>
</dbReference>
<evidence type="ECO:0000256" key="4">
    <source>
        <dbReference type="SAM" id="MobiDB-lite"/>
    </source>
</evidence>
<feature type="region of interest" description="Disordered" evidence="4">
    <location>
        <begin position="1"/>
        <end position="21"/>
    </location>
</feature>
<dbReference type="RefSeq" id="WP_210810720.1">
    <property type="nucleotide sequence ID" value="NZ_JAGQDG010000007.1"/>
</dbReference>
<organism evidence="7 8">
    <name type="scientific">Ideonella paludis</name>
    <dbReference type="NCBI Taxonomy" id="1233411"/>
    <lineage>
        <taxon>Bacteria</taxon>
        <taxon>Pseudomonadati</taxon>
        <taxon>Pseudomonadota</taxon>
        <taxon>Betaproteobacteria</taxon>
        <taxon>Burkholderiales</taxon>
        <taxon>Sphaerotilaceae</taxon>
        <taxon>Ideonella</taxon>
    </lineage>
</organism>
<dbReference type="PANTHER" id="PTHR30136">
    <property type="entry name" value="HELIX-TURN-HELIX TRANSCRIPTIONAL REGULATOR, ICLR FAMILY"/>
    <property type="match status" value="1"/>
</dbReference>
<dbReference type="PROSITE" id="PS51078">
    <property type="entry name" value="ICLR_ED"/>
    <property type="match status" value="1"/>
</dbReference>
<keyword evidence="1" id="KW-0805">Transcription regulation</keyword>
<keyword evidence="2" id="KW-0238">DNA-binding</keyword>
<dbReference type="Gene3D" id="1.10.10.10">
    <property type="entry name" value="Winged helix-like DNA-binding domain superfamily/Winged helix DNA-binding domain"/>
    <property type="match status" value="1"/>
</dbReference>
<dbReference type="PANTHER" id="PTHR30136:SF8">
    <property type="entry name" value="TRANSCRIPTIONAL REGULATORY PROTEIN"/>
    <property type="match status" value="1"/>
</dbReference>
<evidence type="ECO:0000313" key="7">
    <source>
        <dbReference type="EMBL" id="MBQ0937242.1"/>
    </source>
</evidence>
<dbReference type="SUPFAM" id="SSF46785">
    <property type="entry name" value="Winged helix' DNA-binding domain"/>
    <property type="match status" value="1"/>
</dbReference>
<dbReference type="PROSITE" id="PS51077">
    <property type="entry name" value="HTH_ICLR"/>
    <property type="match status" value="1"/>
</dbReference>
<feature type="domain" description="HTH iclR-type" evidence="5">
    <location>
        <begin position="22"/>
        <end position="84"/>
    </location>
</feature>
<evidence type="ECO:0000259" key="5">
    <source>
        <dbReference type="PROSITE" id="PS51077"/>
    </source>
</evidence>
<accession>A0ABS5E1E8</accession>
<keyword evidence="8" id="KW-1185">Reference proteome</keyword>
<evidence type="ECO:0000256" key="1">
    <source>
        <dbReference type="ARBA" id="ARBA00023015"/>
    </source>
</evidence>
<protein>
    <submittedName>
        <fullName evidence="7">IclR family transcriptional regulator</fullName>
    </submittedName>
</protein>
<dbReference type="InterPro" id="IPR029016">
    <property type="entry name" value="GAF-like_dom_sf"/>
</dbReference>
<dbReference type="SMART" id="SM00346">
    <property type="entry name" value="HTH_ICLR"/>
    <property type="match status" value="1"/>
</dbReference>
<dbReference type="InterPro" id="IPR036388">
    <property type="entry name" value="WH-like_DNA-bd_sf"/>
</dbReference>
<dbReference type="InterPro" id="IPR036390">
    <property type="entry name" value="WH_DNA-bd_sf"/>
</dbReference>
<sequence>MPSSLATDLPDDDGAERGPRGIQSIEVGGQLLLALAHHGRPLPLKDLAREAGMSPAKAHPYLVSFQKIGLVEQEAEGGRYGLGALALQMGLIGLQQYDPVRLATPLIEELALETGLTVAIAVWGNRGPTLVRIAEAPSPVHVSMRHGTVMSLRDTASGRLFAAWLPQAQWQPLLAWEAEPVSAKDLVPILAAVRAEGLARVDGTAVPGVGAIAVPVRDGSGQVVLALTAIGPSAKVDLGLDGPLVGLLRARAASLSQRLGYRADQAAKA</sequence>
<comment type="caution">
    <text evidence="7">The sequence shown here is derived from an EMBL/GenBank/DDBJ whole genome shotgun (WGS) entry which is preliminary data.</text>
</comment>
<proteinExistence type="predicted"/>
<dbReference type="SUPFAM" id="SSF55781">
    <property type="entry name" value="GAF domain-like"/>
    <property type="match status" value="1"/>
</dbReference>
<dbReference type="Pfam" id="PF09339">
    <property type="entry name" value="HTH_IclR"/>
    <property type="match status" value="1"/>
</dbReference>
<reference evidence="7 8" key="1">
    <citation type="submission" date="2021-04" db="EMBL/GenBank/DDBJ databases">
        <title>The genome sequence of type strain Ideonella paludis KCTC 32238.</title>
        <authorList>
            <person name="Liu Y."/>
        </authorList>
    </citation>
    <scope>NUCLEOTIDE SEQUENCE [LARGE SCALE GENOMIC DNA]</scope>
    <source>
        <strain evidence="7 8">KCTC 32238</strain>
    </source>
</reference>
<evidence type="ECO:0000256" key="2">
    <source>
        <dbReference type="ARBA" id="ARBA00023125"/>
    </source>
</evidence>
<gene>
    <name evidence="7" type="ORF">KAK11_18095</name>
</gene>
<evidence type="ECO:0000313" key="8">
    <source>
        <dbReference type="Proteomes" id="UP000672097"/>
    </source>
</evidence>
<dbReference type="InterPro" id="IPR014757">
    <property type="entry name" value="Tscrpt_reg_IclR_C"/>
</dbReference>
<dbReference type="Gene3D" id="3.30.450.40">
    <property type="match status" value="1"/>
</dbReference>
<dbReference type="Pfam" id="PF01614">
    <property type="entry name" value="IclR_C"/>
    <property type="match status" value="1"/>
</dbReference>
<dbReference type="Proteomes" id="UP000672097">
    <property type="component" value="Unassembled WGS sequence"/>
</dbReference>
<dbReference type="EMBL" id="JAGQDG010000007">
    <property type="protein sequence ID" value="MBQ0937242.1"/>
    <property type="molecule type" value="Genomic_DNA"/>
</dbReference>